<sequence length="173" mass="19065">MRPQAQNTDKALAKATHASNSPFSLVTNGYWQTAFKALRPSYNPPSRQSLSGPLFHAEYEVASVSIINLIEEASCITLVTDGWTNLEAESRMNFALGTSSPLFFKSVNTATNRDSAAYMTDEVCGVMELVGSSKVKALVTKNASNMKAALVIDRFSLRYGHWLRRTLSEHVDK</sequence>
<dbReference type="VEuPathDB" id="VectorBase:HLOH_054625"/>
<dbReference type="Pfam" id="PF04937">
    <property type="entry name" value="DUF659"/>
    <property type="match status" value="1"/>
</dbReference>
<proteinExistence type="predicted"/>
<name>A0A9J6FWU3_HAELO</name>
<protein>
    <recommendedName>
        <fullName evidence="1">DUF659 domain-containing protein</fullName>
    </recommendedName>
</protein>
<accession>A0A9J6FWU3</accession>
<dbReference type="Proteomes" id="UP000821853">
    <property type="component" value="Chromosome 2"/>
</dbReference>
<dbReference type="OrthoDB" id="6778913at2759"/>
<evidence type="ECO:0000313" key="3">
    <source>
        <dbReference type="Proteomes" id="UP000821853"/>
    </source>
</evidence>
<dbReference type="InterPro" id="IPR007021">
    <property type="entry name" value="DUF659"/>
</dbReference>
<evidence type="ECO:0000259" key="1">
    <source>
        <dbReference type="Pfam" id="PF04937"/>
    </source>
</evidence>
<evidence type="ECO:0000313" key="2">
    <source>
        <dbReference type="EMBL" id="KAH9367251.1"/>
    </source>
</evidence>
<reference evidence="2 3" key="1">
    <citation type="journal article" date="2020" name="Cell">
        <title>Large-Scale Comparative Analyses of Tick Genomes Elucidate Their Genetic Diversity and Vector Capacities.</title>
        <authorList>
            <consortium name="Tick Genome and Microbiome Consortium (TIGMIC)"/>
            <person name="Jia N."/>
            <person name="Wang J."/>
            <person name="Shi W."/>
            <person name="Du L."/>
            <person name="Sun Y."/>
            <person name="Zhan W."/>
            <person name="Jiang J.F."/>
            <person name="Wang Q."/>
            <person name="Zhang B."/>
            <person name="Ji P."/>
            <person name="Bell-Sakyi L."/>
            <person name="Cui X.M."/>
            <person name="Yuan T.T."/>
            <person name="Jiang B.G."/>
            <person name="Yang W.F."/>
            <person name="Lam T.T."/>
            <person name="Chang Q.C."/>
            <person name="Ding S.J."/>
            <person name="Wang X.J."/>
            <person name="Zhu J.G."/>
            <person name="Ruan X.D."/>
            <person name="Zhao L."/>
            <person name="Wei J.T."/>
            <person name="Ye R.Z."/>
            <person name="Que T.C."/>
            <person name="Du C.H."/>
            <person name="Zhou Y.H."/>
            <person name="Cheng J.X."/>
            <person name="Dai P.F."/>
            <person name="Guo W.B."/>
            <person name="Han X.H."/>
            <person name="Huang E.J."/>
            <person name="Li L.F."/>
            <person name="Wei W."/>
            <person name="Gao Y.C."/>
            <person name="Liu J.Z."/>
            <person name="Shao H.Z."/>
            <person name="Wang X."/>
            <person name="Wang C.C."/>
            <person name="Yang T.C."/>
            <person name="Huo Q.B."/>
            <person name="Li W."/>
            <person name="Chen H.Y."/>
            <person name="Chen S.E."/>
            <person name="Zhou L.G."/>
            <person name="Ni X.B."/>
            <person name="Tian J.H."/>
            <person name="Sheng Y."/>
            <person name="Liu T."/>
            <person name="Pan Y.S."/>
            <person name="Xia L.Y."/>
            <person name="Li J."/>
            <person name="Zhao F."/>
            <person name="Cao W.C."/>
        </authorList>
    </citation>
    <scope>NUCLEOTIDE SEQUENCE [LARGE SCALE GENOMIC DNA]</scope>
    <source>
        <strain evidence="2">HaeL-2018</strain>
    </source>
</reference>
<feature type="domain" description="DUF659" evidence="1">
    <location>
        <begin position="45"/>
        <end position="149"/>
    </location>
</feature>
<comment type="caution">
    <text evidence="2">The sequence shown here is derived from an EMBL/GenBank/DDBJ whole genome shotgun (WGS) entry which is preliminary data.</text>
</comment>
<gene>
    <name evidence="2" type="ORF">HPB48_013134</name>
</gene>
<keyword evidence="3" id="KW-1185">Reference proteome</keyword>
<dbReference type="AlphaFoldDB" id="A0A9J6FWU3"/>
<organism evidence="2 3">
    <name type="scientific">Haemaphysalis longicornis</name>
    <name type="common">Bush tick</name>
    <dbReference type="NCBI Taxonomy" id="44386"/>
    <lineage>
        <taxon>Eukaryota</taxon>
        <taxon>Metazoa</taxon>
        <taxon>Ecdysozoa</taxon>
        <taxon>Arthropoda</taxon>
        <taxon>Chelicerata</taxon>
        <taxon>Arachnida</taxon>
        <taxon>Acari</taxon>
        <taxon>Parasitiformes</taxon>
        <taxon>Ixodida</taxon>
        <taxon>Ixodoidea</taxon>
        <taxon>Ixodidae</taxon>
        <taxon>Haemaphysalinae</taxon>
        <taxon>Haemaphysalis</taxon>
    </lineage>
</organism>
<dbReference type="EMBL" id="JABSTR010000004">
    <property type="protein sequence ID" value="KAH9367251.1"/>
    <property type="molecule type" value="Genomic_DNA"/>
</dbReference>
<dbReference type="OMA" id="IVENDYW"/>